<protein>
    <recommendedName>
        <fullName evidence="2">DUF7311 domain-containing protein</fullName>
    </recommendedName>
</protein>
<feature type="domain" description="DUF7311" evidence="2">
    <location>
        <begin position="3"/>
        <end position="133"/>
    </location>
</feature>
<organism evidence="3 4">
    <name type="scientific">Halosegnis marinus</name>
    <dbReference type="NCBI Taxonomy" id="3034023"/>
    <lineage>
        <taxon>Archaea</taxon>
        <taxon>Methanobacteriati</taxon>
        <taxon>Methanobacteriota</taxon>
        <taxon>Stenosarchaea group</taxon>
        <taxon>Halobacteria</taxon>
        <taxon>Halobacteriales</taxon>
        <taxon>Natronomonadaceae</taxon>
        <taxon>Halosegnis</taxon>
    </lineage>
</organism>
<dbReference type="Proteomes" id="UP001596398">
    <property type="component" value="Unassembled WGS sequence"/>
</dbReference>
<feature type="region of interest" description="Disordered" evidence="1">
    <location>
        <begin position="138"/>
        <end position="157"/>
    </location>
</feature>
<keyword evidence="4" id="KW-1185">Reference proteome</keyword>
<evidence type="ECO:0000313" key="3">
    <source>
        <dbReference type="EMBL" id="MFC7235804.1"/>
    </source>
</evidence>
<dbReference type="Pfam" id="PF23993">
    <property type="entry name" value="DUF7311"/>
    <property type="match status" value="1"/>
</dbReference>
<proteinExistence type="predicted"/>
<gene>
    <name evidence="3" type="ORF">ACFQJ4_10800</name>
</gene>
<dbReference type="EMBL" id="JBHTAP010000001">
    <property type="protein sequence ID" value="MFC7235804.1"/>
    <property type="molecule type" value="Genomic_DNA"/>
</dbReference>
<evidence type="ECO:0000259" key="2">
    <source>
        <dbReference type="Pfam" id="PF23993"/>
    </source>
</evidence>
<sequence>MVVRVVLAVLLAAALVGYALPAVEDARAGRADGLARDELTDLRERVARFAERNDPAPPGTAGASLVVVVRVPRETDLGMGVGPRGESLAWERDGRNRVETDLSFDGPLWLREPGRHRLRLSLVARDGEDLLLVRRFKSGNGTTTPSVRTPLDRRLPV</sequence>
<dbReference type="AlphaFoldDB" id="A0ABD5ZQH5"/>
<dbReference type="GeneID" id="79267502"/>
<evidence type="ECO:0000256" key="1">
    <source>
        <dbReference type="SAM" id="MobiDB-lite"/>
    </source>
</evidence>
<comment type="caution">
    <text evidence="3">The sequence shown here is derived from an EMBL/GenBank/DDBJ whole genome shotgun (WGS) entry which is preliminary data.</text>
</comment>
<accession>A0ABD5ZQH5</accession>
<dbReference type="RefSeq" id="WP_276233945.1">
    <property type="nucleotide sequence ID" value="NZ_CP119802.1"/>
</dbReference>
<dbReference type="InterPro" id="IPR055735">
    <property type="entry name" value="DUF7311"/>
</dbReference>
<evidence type="ECO:0000313" key="4">
    <source>
        <dbReference type="Proteomes" id="UP001596398"/>
    </source>
</evidence>
<name>A0ABD5ZQH5_9EURY</name>
<reference evidence="3 4" key="1">
    <citation type="journal article" date="2019" name="Int. J. Syst. Evol. Microbiol.">
        <title>The Global Catalogue of Microorganisms (GCM) 10K type strain sequencing project: providing services to taxonomists for standard genome sequencing and annotation.</title>
        <authorList>
            <consortium name="The Broad Institute Genomics Platform"/>
            <consortium name="The Broad Institute Genome Sequencing Center for Infectious Disease"/>
            <person name="Wu L."/>
            <person name="Ma J."/>
        </authorList>
    </citation>
    <scope>NUCLEOTIDE SEQUENCE [LARGE SCALE GENOMIC DNA]</scope>
    <source>
        <strain evidence="3 4">DT85</strain>
    </source>
</reference>